<proteinExistence type="inferred from homology"/>
<dbReference type="InterPro" id="IPR007630">
    <property type="entry name" value="RNA_pol_sigma70_r4"/>
</dbReference>
<dbReference type="InterPro" id="IPR001387">
    <property type="entry name" value="Cro/C1-type_HTH"/>
</dbReference>
<dbReference type="InterPro" id="IPR013324">
    <property type="entry name" value="RNA_pol_sigma_r3/r4-like"/>
</dbReference>
<evidence type="ECO:0000313" key="4">
    <source>
        <dbReference type="Proteomes" id="UP000467132"/>
    </source>
</evidence>
<dbReference type="PANTHER" id="PTHR30376:SF3">
    <property type="entry name" value="RNA POLYMERASE SIGMA FACTOR RPOH"/>
    <property type="match status" value="1"/>
</dbReference>
<evidence type="ECO:0000259" key="2">
    <source>
        <dbReference type="PROSITE" id="PS50943"/>
    </source>
</evidence>
<dbReference type="GO" id="GO:0003700">
    <property type="term" value="F:DNA-binding transcription factor activity"/>
    <property type="evidence" value="ECO:0007669"/>
    <property type="project" value="InterPro"/>
</dbReference>
<accession>A0A845QZS3</accession>
<dbReference type="Pfam" id="PF04545">
    <property type="entry name" value="Sigma70_r4"/>
    <property type="match status" value="1"/>
</dbReference>
<dbReference type="InterPro" id="IPR036388">
    <property type="entry name" value="WH-like_DNA-bd_sf"/>
</dbReference>
<dbReference type="OrthoDB" id="9809557at2"/>
<protein>
    <submittedName>
        <fullName evidence="3">Sigma-70 family RNA polymerase sigma factor</fullName>
    </submittedName>
</protein>
<dbReference type="CDD" id="cd06171">
    <property type="entry name" value="Sigma70_r4"/>
    <property type="match status" value="1"/>
</dbReference>
<feature type="domain" description="HTH cro/C1-type" evidence="2">
    <location>
        <begin position="56"/>
        <end position="76"/>
    </location>
</feature>
<dbReference type="InterPro" id="IPR050813">
    <property type="entry name" value="Sigma-70_Factor"/>
</dbReference>
<keyword evidence="4" id="KW-1185">Reference proteome</keyword>
<evidence type="ECO:0000256" key="1">
    <source>
        <dbReference type="ARBA" id="ARBA00007788"/>
    </source>
</evidence>
<dbReference type="PROSITE" id="PS00716">
    <property type="entry name" value="SIGMA70_2"/>
    <property type="match status" value="1"/>
</dbReference>
<comment type="caution">
    <text evidence="3">The sequence shown here is derived from an EMBL/GenBank/DDBJ whole genome shotgun (WGS) entry which is preliminary data.</text>
</comment>
<evidence type="ECO:0000313" key="3">
    <source>
        <dbReference type="EMBL" id="NBI06682.1"/>
    </source>
</evidence>
<gene>
    <name evidence="3" type="ORF">D3Z33_07380</name>
</gene>
<dbReference type="SUPFAM" id="SSF88659">
    <property type="entry name" value="Sigma3 and sigma4 domains of RNA polymerase sigma factors"/>
    <property type="match status" value="1"/>
</dbReference>
<reference evidence="3 4" key="1">
    <citation type="submission" date="2018-08" db="EMBL/GenBank/DDBJ databases">
        <title>Murine metabolic-syndrome-specific gut microbial biobank.</title>
        <authorList>
            <person name="Liu C."/>
        </authorList>
    </citation>
    <scope>NUCLEOTIDE SEQUENCE [LARGE SCALE GENOMIC DNA]</scope>
    <source>
        <strain evidence="3 4">583</strain>
    </source>
</reference>
<dbReference type="InterPro" id="IPR014284">
    <property type="entry name" value="RNA_pol_sigma-70_dom"/>
</dbReference>
<dbReference type="Gene3D" id="1.10.10.10">
    <property type="entry name" value="Winged helix-like DNA-binding domain superfamily/Winged helix DNA-binding domain"/>
    <property type="match status" value="1"/>
</dbReference>
<dbReference type="GO" id="GO:0006352">
    <property type="term" value="P:DNA-templated transcription initiation"/>
    <property type="evidence" value="ECO:0007669"/>
    <property type="project" value="InterPro"/>
</dbReference>
<dbReference type="PRINTS" id="PR00046">
    <property type="entry name" value="SIGMA70FCT"/>
</dbReference>
<dbReference type="AlphaFoldDB" id="A0A845QZS3"/>
<organism evidence="3 4">
    <name type="scientific">Senegalia massiliensis</name>
    <dbReference type="NCBI Taxonomy" id="1720316"/>
    <lineage>
        <taxon>Bacteria</taxon>
        <taxon>Bacillati</taxon>
        <taxon>Bacillota</taxon>
        <taxon>Clostridia</taxon>
        <taxon>Eubacteriales</taxon>
        <taxon>Clostridiaceae</taxon>
        <taxon>Senegalia</taxon>
    </lineage>
</organism>
<sequence length="90" mass="10349">MSLLDILGTDPDEVIDEVHLKLQVKKLYNKINDVLKEREKNIIELRYGLLGCGCKTQREIAKMLGISRSYVSRIEKKAVNKLNKAMEMTN</sequence>
<comment type="similarity">
    <text evidence="1">Belongs to the sigma-70 factor family.</text>
</comment>
<dbReference type="Proteomes" id="UP000467132">
    <property type="component" value="Unassembled WGS sequence"/>
</dbReference>
<name>A0A845QZS3_9CLOT</name>
<dbReference type="InterPro" id="IPR000943">
    <property type="entry name" value="RNA_pol_sigma70"/>
</dbReference>
<dbReference type="NCBIfam" id="TIGR02937">
    <property type="entry name" value="sigma70-ECF"/>
    <property type="match status" value="1"/>
</dbReference>
<dbReference type="PANTHER" id="PTHR30376">
    <property type="entry name" value="SIGMA FACTOR RPOH HEAT SHOCK RELATED"/>
    <property type="match status" value="1"/>
</dbReference>
<dbReference type="PROSITE" id="PS50943">
    <property type="entry name" value="HTH_CROC1"/>
    <property type="match status" value="1"/>
</dbReference>
<dbReference type="EMBL" id="QXXA01000007">
    <property type="protein sequence ID" value="NBI06682.1"/>
    <property type="molecule type" value="Genomic_DNA"/>
</dbReference>